<evidence type="ECO:0000313" key="8">
    <source>
        <dbReference type="Proteomes" id="UP000749559"/>
    </source>
</evidence>
<feature type="transmembrane region" description="Helical" evidence="6">
    <location>
        <begin position="236"/>
        <end position="255"/>
    </location>
</feature>
<evidence type="ECO:0000256" key="3">
    <source>
        <dbReference type="ARBA" id="ARBA00022989"/>
    </source>
</evidence>
<accession>A0A8J1TGK0</accession>
<organism evidence="7 8">
    <name type="scientific">Owenia fusiformis</name>
    <name type="common">Polychaete worm</name>
    <dbReference type="NCBI Taxonomy" id="6347"/>
    <lineage>
        <taxon>Eukaryota</taxon>
        <taxon>Metazoa</taxon>
        <taxon>Spiralia</taxon>
        <taxon>Lophotrochozoa</taxon>
        <taxon>Annelida</taxon>
        <taxon>Polychaeta</taxon>
        <taxon>Sedentaria</taxon>
        <taxon>Canalipalpata</taxon>
        <taxon>Sabellida</taxon>
        <taxon>Oweniida</taxon>
        <taxon>Oweniidae</taxon>
        <taxon>Owenia</taxon>
    </lineage>
</organism>
<feature type="compositionally biased region" description="Polar residues" evidence="5">
    <location>
        <begin position="373"/>
        <end position="387"/>
    </location>
</feature>
<dbReference type="PANTHER" id="PTHR46641">
    <property type="entry name" value="FMRFAMIDE RECEPTOR-RELATED"/>
    <property type="match status" value="1"/>
</dbReference>
<name>A0A8J1TGK0_OWEFU</name>
<dbReference type="PANTHER" id="PTHR46641:SF25">
    <property type="entry name" value="CNMAMIDE RECEPTOR-RELATED"/>
    <property type="match status" value="1"/>
</dbReference>
<keyword evidence="3 6" id="KW-1133">Transmembrane helix</keyword>
<dbReference type="CDD" id="cd14978">
    <property type="entry name" value="7tmA_FMRFamide_R-like"/>
    <property type="match status" value="1"/>
</dbReference>
<dbReference type="Proteomes" id="UP000749559">
    <property type="component" value="Unassembled WGS sequence"/>
</dbReference>
<dbReference type="PROSITE" id="PS50262">
    <property type="entry name" value="G_PROTEIN_RECEP_F1_2"/>
    <property type="match status" value="1"/>
</dbReference>
<comment type="subcellular location">
    <subcellularLocation>
        <location evidence="1">Membrane</location>
    </subcellularLocation>
</comment>
<comment type="caution">
    <text evidence="7">The sequence shown here is derived from an EMBL/GenBank/DDBJ whole genome shotgun (WGS) entry which is preliminary data.</text>
</comment>
<reference evidence="7" key="1">
    <citation type="submission" date="2022-03" db="EMBL/GenBank/DDBJ databases">
        <authorList>
            <person name="Martin C."/>
        </authorList>
    </citation>
    <scope>NUCLEOTIDE SEQUENCE</scope>
</reference>
<feature type="transmembrane region" description="Helical" evidence="6">
    <location>
        <begin position="276"/>
        <end position="304"/>
    </location>
</feature>
<sequence length="394" mass="43721">MDNTTMDNTTMDNAYTGENNTAGVNNMTIVNNITGISNTAAVADDAVDFEWISRATDIGIWIELYPTPFIALFGIVGNTLALIVMTKGRNRTLATCNYISALAIVDNFQMINMVYYWLYSYVTRSTVTIAVCQAVIFLANLWQECSIYLIIAMSVDRTLAVKFPLKKSIWCTVERARKVIALVIVLAILRNIHFIWYAYPATIDAERNFALCSGYESPVDAPGRVLSWIDTLVQSIIPTVTLLILNTLLIGSIRARSKVSTQMTTDQKKRKHSRDLTVMLIIVSFSVLIFTLPINVAVVIYGIIGIDLTNIGTFLIVHAITDRLYFMNNAVNFYLYCMGMARFREQVLSLIRKLTRNSVTPAAEGSGLEGPATRQTGLIDPSSNAQLATGEMAE</sequence>
<keyword evidence="2 6" id="KW-0812">Transmembrane</keyword>
<proteinExistence type="predicted"/>
<evidence type="ECO:0000256" key="1">
    <source>
        <dbReference type="ARBA" id="ARBA00004370"/>
    </source>
</evidence>
<evidence type="ECO:0000256" key="2">
    <source>
        <dbReference type="ARBA" id="ARBA00022692"/>
    </source>
</evidence>
<dbReference type="PRINTS" id="PR00237">
    <property type="entry name" value="GPCRRHODOPSN"/>
</dbReference>
<dbReference type="EMBL" id="CAIIXF020000002">
    <property type="protein sequence ID" value="CAH1777380.1"/>
    <property type="molecule type" value="Genomic_DNA"/>
</dbReference>
<keyword evidence="4 6" id="KW-0472">Membrane</keyword>
<gene>
    <name evidence="7" type="ORF">OFUS_LOCUS4432</name>
</gene>
<dbReference type="OrthoDB" id="9990906at2759"/>
<dbReference type="InterPro" id="IPR052954">
    <property type="entry name" value="GPCR-Ligand_Int"/>
</dbReference>
<feature type="transmembrane region" description="Helical" evidence="6">
    <location>
        <begin position="125"/>
        <end position="142"/>
    </location>
</feature>
<dbReference type="GO" id="GO:0004930">
    <property type="term" value="F:G protein-coupled receptor activity"/>
    <property type="evidence" value="ECO:0007669"/>
    <property type="project" value="InterPro"/>
</dbReference>
<dbReference type="Gene3D" id="1.20.1070.10">
    <property type="entry name" value="Rhodopsin 7-helix transmembrane proteins"/>
    <property type="match status" value="1"/>
</dbReference>
<feature type="transmembrane region" description="Helical" evidence="6">
    <location>
        <begin position="179"/>
        <end position="199"/>
    </location>
</feature>
<evidence type="ECO:0000256" key="5">
    <source>
        <dbReference type="SAM" id="MobiDB-lite"/>
    </source>
</evidence>
<evidence type="ECO:0000313" key="7">
    <source>
        <dbReference type="EMBL" id="CAH1777380.1"/>
    </source>
</evidence>
<evidence type="ECO:0000256" key="6">
    <source>
        <dbReference type="SAM" id="Phobius"/>
    </source>
</evidence>
<keyword evidence="8" id="KW-1185">Reference proteome</keyword>
<dbReference type="Pfam" id="PF00001">
    <property type="entry name" value="7tm_1"/>
    <property type="match status" value="1"/>
</dbReference>
<dbReference type="GO" id="GO:0016020">
    <property type="term" value="C:membrane"/>
    <property type="evidence" value="ECO:0007669"/>
    <property type="project" value="UniProtKB-SubCell"/>
</dbReference>
<protein>
    <submittedName>
        <fullName evidence="7">Uncharacterized protein</fullName>
    </submittedName>
</protein>
<feature type="region of interest" description="Disordered" evidence="5">
    <location>
        <begin position="361"/>
        <end position="394"/>
    </location>
</feature>
<dbReference type="AlphaFoldDB" id="A0A8J1TGK0"/>
<feature type="transmembrane region" description="Helical" evidence="6">
    <location>
        <begin position="69"/>
        <end position="86"/>
    </location>
</feature>
<evidence type="ECO:0000256" key="4">
    <source>
        <dbReference type="ARBA" id="ARBA00023136"/>
    </source>
</evidence>
<dbReference type="SUPFAM" id="SSF81321">
    <property type="entry name" value="Family A G protein-coupled receptor-like"/>
    <property type="match status" value="1"/>
</dbReference>
<dbReference type="InterPro" id="IPR000276">
    <property type="entry name" value="GPCR_Rhodpsn"/>
</dbReference>
<feature type="transmembrane region" description="Helical" evidence="6">
    <location>
        <begin position="98"/>
        <end position="119"/>
    </location>
</feature>
<dbReference type="InterPro" id="IPR017452">
    <property type="entry name" value="GPCR_Rhodpsn_7TM"/>
</dbReference>